<accession>A0A9W7X152</accession>
<proteinExistence type="predicted"/>
<dbReference type="Proteomes" id="UP001059041">
    <property type="component" value="Linkage Group LG3"/>
</dbReference>
<dbReference type="AlphaFoldDB" id="A0A9W7X152"/>
<evidence type="ECO:0000313" key="1">
    <source>
        <dbReference type="EMBL" id="KAI7811848.1"/>
    </source>
</evidence>
<dbReference type="EMBL" id="JAFHDT010000003">
    <property type="protein sequence ID" value="KAI7811848.1"/>
    <property type="molecule type" value="Genomic_DNA"/>
</dbReference>
<organism evidence="1 2">
    <name type="scientific">Triplophysa rosa</name>
    <name type="common">Cave loach</name>
    <dbReference type="NCBI Taxonomy" id="992332"/>
    <lineage>
        <taxon>Eukaryota</taxon>
        <taxon>Metazoa</taxon>
        <taxon>Chordata</taxon>
        <taxon>Craniata</taxon>
        <taxon>Vertebrata</taxon>
        <taxon>Euteleostomi</taxon>
        <taxon>Actinopterygii</taxon>
        <taxon>Neopterygii</taxon>
        <taxon>Teleostei</taxon>
        <taxon>Ostariophysi</taxon>
        <taxon>Cypriniformes</taxon>
        <taxon>Nemacheilidae</taxon>
        <taxon>Triplophysa</taxon>
    </lineage>
</organism>
<comment type="caution">
    <text evidence="1">The sequence shown here is derived from an EMBL/GenBank/DDBJ whole genome shotgun (WGS) entry which is preliminary data.</text>
</comment>
<sequence length="208" mass="22772">HRVSSYWDENKEGGGVRSCIIKHRFPGELLRNPHPPTSAKWQPPRTVTLATLMMTGCQPLFSALSVRDARNPFSTSPVFTEVSRRGNNSVIANGKEAKCVCFFVNPGSRGLSSFPSPPRAENCHFPRRARPGFDGTGRAVPDSSAHQIRTSACRLAGQVPSQTADGARKALWRIAARFTVSTGLFLSALKGKHLIPSMWVYCVLTPQL</sequence>
<feature type="non-terminal residue" evidence="1">
    <location>
        <position position="208"/>
    </location>
</feature>
<gene>
    <name evidence="1" type="ORF">IRJ41_022117</name>
</gene>
<keyword evidence="2" id="KW-1185">Reference proteome</keyword>
<name>A0A9W7X152_TRIRA</name>
<evidence type="ECO:0000313" key="2">
    <source>
        <dbReference type="Proteomes" id="UP001059041"/>
    </source>
</evidence>
<reference evidence="1" key="1">
    <citation type="submission" date="2021-02" db="EMBL/GenBank/DDBJ databases">
        <title>Comparative genomics reveals that relaxation of natural selection precedes convergent phenotypic evolution of cavefish.</title>
        <authorList>
            <person name="Peng Z."/>
        </authorList>
    </citation>
    <scope>NUCLEOTIDE SEQUENCE</scope>
    <source>
        <tissue evidence="1">Muscle</tissue>
    </source>
</reference>
<protein>
    <submittedName>
        <fullName evidence="1">Uncharacterized protein</fullName>
    </submittedName>
</protein>